<comment type="caution">
    <text evidence="6">Lacks conserved residue(s) required for the propagation of feature annotation.</text>
</comment>
<feature type="domain" description="Flavodoxin-like fold" evidence="7">
    <location>
        <begin position="3"/>
        <end position="203"/>
    </location>
</feature>
<comment type="catalytic activity">
    <reaction evidence="5">
        <text>N,N-dimethyl-1,4-phenylenediamine + anthranilate + 2 NAD(+) = 2-(4-dimethylaminophenyl)diazenylbenzoate + 2 NADH + 2 H(+)</text>
        <dbReference type="Rhea" id="RHEA:55872"/>
        <dbReference type="ChEBI" id="CHEBI:15378"/>
        <dbReference type="ChEBI" id="CHEBI:15783"/>
        <dbReference type="ChEBI" id="CHEBI:16567"/>
        <dbReference type="ChEBI" id="CHEBI:57540"/>
        <dbReference type="ChEBI" id="CHEBI:57945"/>
        <dbReference type="ChEBI" id="CHEBI:71579"/>
        <dbReference type="EC" id="1.7.1.17"/>
    </reaction>
    <physiologicalReaction direction="right-to-left" evidence="5">
        <dbReference type="Rhea" id="RHEA:55874"/>
    </physiologicalReaction>
</comment>
<dbReference type="InterPro" id="IPR029039">
    <property type="entry name" value="Flavoprotein-like_sf"/>
</dbReference>
<dbReference type="SUPFAM" id="SSF52218">
    <property type="entry name" value="Flavoproteins"/>
    <property type="match status" value="1"/>
</dbReference>
<evidence type="ECO:0000259" key="7">
    <source>
        <dbReference type="Pfam" id="PF02525"/>
    </source>
</evidence>
<evidence type="ECO:0000256" key="1">
    <source>
        <dbReference type="ARBA" id="ARBA00022630"/>
    </source>
</evidence>
<dbReference type="GO" id="GO:0016655">
    <property type="term" value="F:oxidoreductase activity, acting on NAD(P)H, quinone or similar compound as acceptor"/>
    <property type="evidence" value="ECO:0007669"/>
    <property type="project" value="InterPro"/>
</dbReference>
<organism evidence="8 9">
    <name type="scientific">Paenibacillus tianmuensis</name>
    <dbReference type="NCBI Taxonomy" id="624147"/>
    <lineage>
        <taxon>Bacteria</taxon>
        <taxon>Bacillati</taxon>
        <taxon>Bacillota</taxon>
        <taxon>Bacilli</taxon>
        <taxon>Bacillales</taxon>
        <taxon>Paenibacillaceae</taxon>
        <taxon>Paenibacillus</taxon>
    </lineage>
</organism>
<dbReference type="AlphaFoldDB" id="A0A1G4TMT9"/>
<dbReference type="GO" id="GO:0009055">
    <property type="term" value="F:electron transfer activity"/>
    <property type="evidence" value="ECO:0007669"/>
    <property type="project" value="UniProtKB-UniRule"/>
</dbReference>
<comment type="cofactor">
    <cofactor evidence="6">
        <name>FMN</name>
        <dbReference type="ChEBI" id="CHEBI:58210"/>
    </cofactor>
    <text evidence="6">Binds 1 FMN per subunit.</text>
</comment>
<comment type="function">
    <text evidence="6">Quinone reductase that provides resistance to thiol-specific stress caused by electrophilic quinones.</text>
</comment>
<dbReference type="STRING" id="624147.SAMN04487970_105835"/>
<dbReference type="HAMAP" id="MF_01216">
    <property type="entry name" value="Azoreductase_type1"/>
    <property type="match status" value="1"/>
</dbReference>
<reference evidence="9" key="1">
    <citation type="submission" date="2016-10" db="EMBL/GenBank/DDBJ databases">
        <authorList>
            <person name="Varghese N."/>
            <person name="Submissions S."/>
        </authorList>
    </citation>
    <scope>NUCLEOTIDE SEQUENCE [LARGE SCALE GENOMIC DNA]</scope>
    <source>
        <strain evidence="9">CGMCC 1.8946</strain>
    </source>
</reference>
<keyword evidence="9" id="KW-1185">Reference proteome</keyword>
<dbReference type="PANTHER" id="PTHR43741:SF4">
    <property type="entry name" value="FMN-DEPENDENT NADH:QUINONE OXIDOREDUCTASE"/>
    <property type="match status" value="1"/>
</dbReference>
<evidence type="ECO:0000256" key="6">
    <source>
        <dbReference type="HAMAP-Rule" id="MF_01216"/>
    </source>
</evidence>
<proteinExistence type="inferred from homology"/>
<comment type="subunit">
    <text evidence="6">Homodimer.</text>
</comment>
<accession>A0A1G4TMT9</accession>
<dbReference type="NCBIfam" id="NF010075">
    <property type="entry name" value="PRK13556.1"/>
    <property type="match status" value="1"/>
</dbReference>
<dbReference type="InterPro" id="IPR023048">
    <property type="entry name" value="NADH:quinone_OxRdtase_FMN_depd"/>
</dbReference>
<keyword evidence="1 6" id="KW-0285">Flavoprotein</keyword>
<evidence type="ECO:0000256" key="3">
    <source>
        <dbReference type="ARBA" id="ARBA00023002"/>
    </source>
</evidence>
<dbReference type="GO" id="GO:0016652">
    <property type="term" value="F:oxidoreductase activity, acting on NAD(P)H as acceptor"/>
    <property type="evidence" value="ECO:0007669"/>
    <property type="project" value="UniProtKB-UniRule"/>
</dbReference>
<comment type="catalytic activity">
    <reaction evidence="6">
        <text>2 a quinone + NADH + H(+) = 2 a 1,4-benzosemiquinone + NAD(+)</text>
        <dbReference type="Rhea" id="RHEA:65952"/>
        <dbReference type="ChEBI" id="CHEBI:15378"/>
        <dbReference type="ChEBI" id="CHEBI:57540"/>
        <dbReference type="ChEBI" id="CHEBI:57945"/>
        <dbReference type="ChEBI" id="CHEBI:132124"/>
        <dbReference type="ChEBI" id="CHEBI:134225"/>
    </reaction>
</comment>
<evidence type="ECO:0000256" key="4">
    <source>
        <dbReference type="ARBA" id="ARBA00023027"/>
    </source>
</evidence>
<protein>
    <recommendedName>
        <fullName evidence="6">FMN dependent NADH:quinone oxidoreductase</fullName>
        <ecNumber evidence="6">1.6.5.-</ecNumber>
    </recommendedName>
    <alternativeName>
        <fullName evidence="6">Azo-dye reductase</fullName>
    </alternativeName>
    <alternativeName>
        <fullName evidence="6">FMN-dependent NADH-azo compound oxidoreductase</fullName>
    </alternativeName>
    <alternativeName>
        <fullName evidence="6">FMN-dependent NADH-azoreductase</fullName>
        <ecNumber evidence="6">1.7.1.17</ecNumber>
    </alternativeName>
</protein>
<dbReference type="Proteomes" id="UP000198601">
    <property type="component" value="Unassembled WGS sequence"/>
</dbReference>
<dbReference type="EMBL" id="FMTT01000058">
    <property type="protein sequence ID" value="SCW82634.1"/>
    <property type="molecule type" value="Genomic_DNA"/>
</dbReference>
<gene>
    <name evidence="6" type="primary">azoR</name>
    <name evidence="8" type="ORF">SAMN04487970_105835</name>
</gene>
<dbReference type="GO" id="GO:0010181">
    <property type="term" value="F:FMN binding"/>
    <property type="evidence" value="ECO:0007669"/>
    <property type="project" value="UniProtKB-UniRule"/>
</dbReference>
<dbReference type="EC" id="1.6.5.-" evidence="6"/>
<dbReference type="OrthoDB" id="9805013at2"/>
<keyword evidence="3 6" id="KW-0560">Oxidoreductase</keyword>
<dbReference type="Gene3D" id="3.40.50.360">
    <property type="match status" value="1"/>
</dbReference>
<dbReference type="InterPro" id="IPR050104">
    <property type="entry name" value="FMN-dep_NADH:Q_OxRdtase_AzoR1"/>
</dbReference>
<evidence type="ECO:0000256" key="5">
    <source>
        <dbReference type="ARBA" id="ARBA00048542"/>
    </source>
</evidence>
<evidence type="ECO:0000313" key="9">
    <source>
        <dbReference type="Proteomes" id="UP000198601"/>
    </source>
</evidence>
<comment type="similarity">
    <text evidence="6">Belongs to the azoreductase type 1 family.</text>
</comment>
<dbReference type="Pfam" id="PF02525">
    <property type="entry name" value="Flavodoxin_2"/>
    <property type="match status" value="1"/>
</dbReference>
<dbReference type="InterPro" id="IPR003680">
    <property type="entry name" value="Flavodoxin_fold"/>
</dbReference>
<keyword evidence="2 6" id="KW-0288">FMN</keyword>
<keyword evidence="4 6" id="KW-0520">NAD</keyword>
<name>A0A1G4TMT9_9BACL</name>
<dbReference type="RefSeq" id="WP_090676318.1">
    <property type="nucleotide sequence ID" value="NZ_FMTT01000058.1"/>
</dbReference>
<evidence type="ECO:0000256" key="2">
    <source>
        <dbReference type="ARBA" id="ARBA00022643"/>
    </source>
</evidence>
<evidence type="ECO:0000313" key="8">
    <source>
        <dbReference type="EMBL" id="SCW82634.1"/>
    </source>
</evidence>
<sequence>MSNVLFIKANDRPADQAVSVKLYDAFLKSYREAHPQDQITELDLFAANPPYYNSVMMTGLFKQGKGLELTAEEKAAADVANAYLDQFLAADKVVFAFPLWNFTVPPQLTTYLYYLCQAGKTFRYTEKGPQGLVGDKKVALLNARGSVYSEGPMASLEMSLNYVKTVLGFIGVTDPTTVVVEGHNQFPDRAGEIVEAGLRQAEQIASTF</sequence>
<dbReference type="EC" id="1.7.1.17" evidence="6"/>
<comment type="function">
    <text evidence="6">Also exhibits azoreductase activity. Catalyzes the reductive cleavage of the azo bond in aromatic azo compounds to the corresponding amines.</text>
</comment>
<dbReference type="PANTHER" id="PTHR43741">
    <property type="entry name" value="FMN-DEPENDENT NADH-AZOREDUCTASE 1"/>
    <property type="match status" value="1"/>
</dbReference>